<feature type="transmembrane region" description="Helical" evidence="1">
    <location>
        <begin position="66"/>
        <end position="90"/>
    </location>
</feature>
<gene>
    <name evidence="3" type="ORF">ETX26_01935</name>
</gene>
<evidence type="ECO:0000259" key="2">
    <source>
        <dbReference type="PROSITE" id="PS50930"/>
    </source>
</evidence>
<dbReference type="Pfam" id="PF04397">
    <property type="entry name" value="LytTR"/>
    <property type="match status" value="1"/>
</dbReference>
<dbReference type="AlphaFoldDB" id="A0A4Q2KM49"/>
<evidence type="ECO:0000256" key="1">
    <source>
        <dbReference type="SAM" id="Phobius"/>
    </source>
</evidence>
<dbReference type="PANTHER" id="PTHR37299:SF1">
    <property type="entry name" value="STAGE 0 SPORULATION PROTEIN A HOMOLOG"/>
    <property type="match status" value="1"/>
</dbReference>
<dbReference type="InterPro" id="IPR012379">
    <property type="entry name" value="LytTR_MHYE"/>
</dbReference>
<dbReference type="GO" id="GO:0000156">
    <property type="term" value="F:phosphorelay response regulator activity"/>
    <property type="evidence" value="ECO:0007669"/>
    <property type="project" value="InterPro"/>
</dbReference>
<feature type="transmembrane region" description="Helical" evidence="1">
    <location>
        <begin position="31"/>
        <end position="54"/>
    </location>
</feature>
<dbReference type="InterPro" id="IPR046947">
    <property type="entry name" value="LytR-like"/>
</dbReference>
<accession>A0A4Q2KM49</accession>
<name>A0A4Q2KM49_9SPHN</name>
<evidence type="ECO:0000313" key="4">
    <source>
        <dbReference type="Proteomes" id="UP000293623"/>
    </source>
</evidence>
<organism evidence="3 4">
    <name type="scientific">Pelagerythrobacter rhizovicinus</name>
    <dbReference type="NCBI Taxonomy" id="2268576"/>
    <lineage>
        <taxon>Bacteria</taxon>
        <taxon>Pseudomonadati</taxon>
        <taxon>Pseudomonadota</taxon>
        <taxon>Alphaproteobacteria</taxon>
        <taxon>Sphingomonadales</taxon>
        <taxon>Erythrobacteraceae</taxon>
        <taxon>Pelagerythrobacter</taxon>
    </lineage>
</organism>
<dbReference type="OrthoDB" id="9781059at2"/>
<dbReference type="SMART" id="SM00850">
    <property type="entry name" value="LytTR"/>
    <property type="match status" value="1"/>
</dbReference>
<feature type="transmembrane region" description="Helical" evidence="1">
    <location>
        <begin position="148"/>
        <end position="166"/>
    </location>
</feature>
<proteinExistence type="predicted"/>
<keyword evidence="1" id="KW-0812">Transmembrane</keyword>
<dbReference type="EMBL" id="SDPV01000001">
    <property type="protein sequence ID" value="RXZ65539.1"/>
    <property type="molecule type" value="Genomic_DNA"/>
</dbReference>
<dbReference type="GO" id="GO:0003677">
    <property type="term" value="F:DNA binding"/>
    <property type="evidence" value="ECO:0007669"/>
    <property type="project" value="InterPro"/>
</dbReference>
<comment type="caution">
    <text evidence="3">The sequence shown here is derived from an EMBL/GenBank/DDBJ whole genome shotgun (WGS) entry which is preliminary data.</text>
</comment>
<keyword evidence="4" id="KW-1185">Reference proteome</keyword>
<dbReference type="PIRSF" id="PIRSF031767">
    <property type="entry name" value="MHYE_LytTR"/>
    <property type="match status" value="1"/>
</dbReference>
<evidence type="ECO:0000313" key="3">
    <source>
        <dbReference type="EMBL" id="RXZ65539.1"/>
    </source>
</evidence>
<reference evidence="3 4" key="1">
    <citation type="submission" date="2019-01" db="EMBL/GenBank/DDBJ databases">
        <title>Altererythrobacter rhizovicinus sp. nov., isolated from the rhizosphere soil of Haloxylon ammodendron.</title>
        <authorList>
            <person name="Li H.-P."/>
            <person name="Gou J.-Y."/>
            <person name="Yao D."/>
            <person name="Han Q.-Q."/>
            <person name="Shao K.-Z."/>
            <person name="Zhao Q."/>
            <person name="Zhang J.-L."/>
        </authorList>
    </citation>
    <scope>NUCLEOTIDE SEQUENCE [LARGE SCALE GENOMIC DNA]</scope>
    <source>
        <strain evidence="3 4">AY-3R</strain>
    </source>
</reference>
<keyword evidence="1" id="KW-1133">Transmembrane helix</keyword>
<dbReference type="PROSITE" id="PS50930">
    <property type="entry name" value="HTH_LYTTR"/>
    <property type="match status" value="1"/>
</dbReference>
<feature type="domain" description="HTH LytTR-type" evidence="2">
    <location>
        <begin position="187"/>
        <end position="291"/>
    </location>
</feature>
<dbReference type="PANTHER" id="PTHR37299">
    <property type="entry name" value="TRANSCRIPTIONAL REGULATOR-RELATED"/>
    <property type="match status" value="1"/>
</dbReference>
<dbReference type="InterPro" id="IPR007492">
    <property type="entry name" value="LytTR_DNA-bd_dom"/>
</dbReference>
<keyword evidence="1" id="KW-0472">Membrane</keyword>
<dbReference type="Gene3D" id="2.40.50.1020">
    <property type="entry name" value="LytTr DNA-binding domain"/>
    <property type="match status" value="1"/>
</dbReference>
<feature type="transmembrane region" description="Helical" evidence="1">
    <location>
        <begin position="102"/>
        <end position="128"/>
    </location>
</feature>
<protein>
    <submittedName>
        <fullName evidence="3">LytTR family transcriptional regulator</fullName>
    </submittedName>
</protein>
<dbReference type="Proteomes" id="UP000293623">
    <property type="component" value="Unassembled WGS sequence"/>
</dbReference>
<sequence>MAPPALPSGRETGSLGAMTSRPFLPRSRARWIVFVLFGWAIVAVVQAAQGYFLAAHSGTSQSWWPTLAYTLAIYSVWALLTGPIVAAILAIERQVRTHALRIAAYVALWPAVSALHVLVFAVLYWPAYRGESVPTRWAMADRMFVRNLDTNTLLYFALLGVVLFGLRLRRRRAATGDPSPPAPDDALLIRNRGHVRRVPLDTIDWIGAAGDYVEVHAAGRVELFDESLASLAARLPAGSFARIHRGALVRIDRIRDIEPIGRGDAHVRLVTGERLRLSRRFRTNLAALIAPA</sequence>